<organism evidence="6 7">
    <name type="scientific">Salix purpurea</name>
    <name type="common">Purple osier willow</name>
    <dbReference type="NCBI Taxonomy" id="77065"/>
    <lineage>
        <taxon>Eukaryota</taxon>
        <taxon>Viridiplantae</taxon>
        <taxon>Streptophyta</taxon>
        <taxon>Embryophyta</taxon>
        <taxon>Tracheophyta</taxon>
        <taxon>Spermatophyta</taxon>
        <taxon>Magnoliopsida</taxon>
        <taxon>eudicotyledons</taxon>
        <taxon>Gunneridae</taxon>
        <taxon>Pentapetalae</taxon>
        <taxon>rosids</taxon>
        <taxon>fabids</taxon>
        <taxon>Malpighiales</taxon>
        <taxon>Salicaceae</taxon>
        <taxon>Saliceae</taxon>
        <taxon>Salix</taxon>
    </lineage>
</organism>
<gene>
    <name evidence="6" type="ORF">OIU79_022352</name>
</gene>
<dbReference type="InterPro" id="IPR000554">
    <property type="entry name" value="Ribosomal_eS7"/>
</dbReference>
<accession>A0A9Q1ACQ2</accession>
<dbReference type="Proteomes" id="UP001151532">
    <property type="component" value="Chromosome 4"/>
</dbReference>
<dbReference type="Pfam" id="PF01251">
    <property type="entry name" value="Ribosomal_S7e"/>
    <property type="match status" value="1"/>
</dbReference>
<dbReference type="InterPro" id="IPR029058">
    <property type="entry name" value="AB_hydrolase_fold"/>
</dbReference>
<dbReference type="PROSITE" id="PS00948">
    <property type="entry name" value="RIBOSOMAL_S7E"/>
    <property type="match status" value="1"/>
</dbReference>
<dbReference type="GO" id="GO:0006364">
    <property type="term" value="P:rRNA processing"/>
    <property type="evidence" value="ECO:0007669"/>
    <property type="project" value="TreeGrafter"/>
</dbReference>
<dbReference type="PANTHER" id="PTHR11278">
    <property type="entry name" value="40S RIBOSOMAL PROTEIN S7"/>
    <property type="match status" value="1"/>
</dbReference>
<evidence type="ECO:0000313" key="6">
    <source>
        <dbReference type="EMBL" id="KAJ6766378.1"/>
    </source>
</evidence>
<keyword evidence="7" id="KW-1185">Reference proteome</keyword>
<comment type="similarity">
    <text evidence="1">Belongs to the eukaryotic ribosomal protein eS7 family.</text>
</comment>
<dbReference type="InterPro" id="IPR000073">
    <property type="entry name" value="AB_hydrolase_1"/>
</dbReference>
<reference evidence="6" key="2">
    <citation type="journal article" date="2023" name="Int. J. Mol. Sci.">
        <title>De Novo Assembly and Annotation of 11 Diverse Shrub Willow (Salix) Genomes Reveals Novel Gene Organization in Sex-Linked Regions.</title>
        <authorList>
            <person name="Hyden B."/>
            <person name="Feng K."/>
            <person name="Yates T.B."/>
            <person name="Jawdy S."/>
            <person name="Cereghino C."/>
            <person name="Smart L.B."/>
            <person name="Muchero W."/>
        </authorList>
    </citation>
    <scope>NUCLEOTIDE SEQUENCE</scope>
    <source>
        <tissue evidence="6">Shoot tip</tissue>
    </source>
</reference>
<dbReference type="PANTHER" id="PTHR11278:SF0">
    <property type="entry name" value="SMALL RIBOSOMAL SUBUNIT PROTEIN ES7"/>
    <property type="match status" value="1"/>
</dbReference>
<reference evidence="6" key="1">
    <citation type="submission" date="2022-11" db="EMBL/GenBank/DDBJ databases">
        <authorList>
            <person name="Hyden B.L."/>
            <person name="Feng K."/>
            <person name="Yates T."/>
            <person name="Jawdy S."/>
            <person name="Smart L.B."/>
            <person name="Muchero W."/>
        </authorList>
    </citation>
    <scope>NUCLEOTIDE SEQUENCE</scope>
    <source>
        <tissue evidence="6">Shoot tip</tissue>
    </source>
</reference>
<evidence type="ECO:0000256" key="4">
    <source>
        <dbReference type="SAM" id="MobiDB-lite"/>
    </source>
</evidence>
<evidence type="ECO:0000256" key="1">
    <source>
        <dbReference type="ARBA" id="ARBA00007820"/>
    </source>
</evidence>
<dbReference type="SUPFAM" id="SSF53474">
    <property type="entry name" value="alpha/beta-Hydrolases"/>
    <property type="match status" value="1"/>
</dbReference>
<keyword evidence="2 6" id="KW-0689">Ribosomal protein</keyword>
<sequence>MAAFSLLSLFHPDPSIPKMTTKPLAVLNKAYKMQVPYELKQGQTRLFHQLPSGLNMEVIEQKGLVTGPRNSERNPPLVFVHGSYHAAWCWAEHWLPFFSGFGFDSYAVSLLGQGESDAPASPVAGSLQTHAGDVADFIEKKLTFPPVLLGHSFGGLIIQCYIANIRNKQTLEKKMLYPDLAGAVLVCSVPPSGNSGLVWRYLFSKPVAAFKVTRSLAAKAFQTNLSLCKETFFTSAMEDHLVKRYQALMKESSRMPLFDLRKLNSSLPVPSVPKSSIEVLVLGANDDFIVNDLSINLNVKSFSRWYHFIGFVGIYILAILDNLPEDFLSKILQLHPRRTIELPLSQFGTPKDSTKQAGSMAYRQSKRKEKKKEERNEGQRPKELASGKNSCCEKRGNPKSFLLNPHFISNRPFSHAAVPSTNTSQNDFFFSLLLWKLGAIRLTTFKRIDLKDLFINSAVQIDVAGNRKAIVIYVPYRLRKAYRKVHLRLVRELEKKFSGKDVVLLATRRIVRPPKKGSAAQRPRSRTLTAVHEAMLEDLVYPAEIVGKRTRYRIDGSKISKIFLDPKERNNTEYKLESYAGVYRKLTGKDVVFDFPVTEA</sequence>
<dbReference type="GO" id="GO:0022627">
    <property type="term" value="C:cytosolic small ribosomal subunit"/>
    <property type="evidence" value="ECO:0007669"/>
    <property type="project" value="TreeGrafter"/>
</dbReference>
<dbReference type="Pfam" id="PF12697">
    <property type="entry name" value="Abhydrolase_6"/>
    <property type="match status" value="1"/>
</dbReference>
<dbReference type="Gene3D" id="3.40.50.1820">
    <property type="entry name" value="alpha/beta hydrolase"/>
    <property type="match status" value="1"/>
</dbReference>
<feature type="domain" description="AB hydrolase-1" evidence="5">
    <location>
        <begin position="77"/>
        <end position="289"/>
    </location>
</feature>
<dbReference type="InterPro" id="IPR047861">
    <property type="entry name" value="Ribosomal_eS7_CS"/>
</dbReference>
<dbReference type="GO" id="GO:0003735">
    <property type="term" value="F:structural constituent of ribosome"/>
    <property type="evidence" value="ECO:0007669"/>
    <property type="project" value="InterPro"/>
</dbReference>
<comment type="caution">
    <text evidence="6">The sequence shown here is derived from an EMBL/GenBank/DDBJ whole genome shotgun (WGS) entry which is preliminary data.</text>
</comment>
<proteinExistence type="inferred from homology"/>
<dbReference type="GO" id="GO:0042274">
    <property type="term" value="P:ribosomal small subunit biogenesis"/>
    <property type="evidence" value="ECO:0007669"/>
    <property type="project" value="TreeGrafter"/>
</dbReference>
<feature type="region of interest" description="Disordered" evidence="4">
    <location>
        <begin position="345"/>
        <end position="392"/>
    </location>
</feature>
<evidence type="ECO:0000259" key="5">
    <source>
        <dbReference type="Pfam" id="PF12697"/>
    </source>
</evidence>
<dbReference type="GO" id="GO:0006412">
    <property type="term" value="P:translation"/>
    <property type="evidence" value="ECO:0007669"/>
    <property type="project" value="InterPro"/>
</dbReference>
<keyword evidence="3" id="KW-0687">Ribonucleoprotein</keyword>
<dbReference type="GO" id="GO:0032040">
    <property type="term" value="C:small-subunit processome"/>
    <property type="evidence" value="ECO:0007669"/>
    <property type="project" value="TreeGrafter"/>
</dbReference>
<protein>
    <submittedName>
        <fullName evidence="6">40S RIBOSOMAL PROTEIN S7</fullName>
    </submittedName>
</protein>
<feature type="compositionally biased region" description="Basic and acidic residues" evidence="4">
    <location>
        <begin position="371"/>
        <end position="392"/>
    </location>
</feature>
<evidence type="ECO:0000256" key="2">
    <source>
        <dbReference type="ARBA" id="ARBA00022980"/>
    </source>
</evidence>
<evidence type="ECO:0000313" key="7">
    <source>
        <dbReference type="Proteomes" id="UP001151532"/>
    </source>
</evidence>
<dbReference type="OrthoDB" id="8119704at2759"/>
<name>A0A9Q1ACQ2_SALPP</name>
<dbReference type="EMBL" id="JAPFFK010000004">
    <property type="protein sequence ID" value="KAJ6766378.1"/>
    <property type="molecule type" value="Genomic_DNA"/>
</dbReference>
<dbReference type="GO" id="GO:0030686">
    <property type="term" value="C:90S preribosome"/>
    <property type="evidence" value="ECO:0007669"/>
    <property type="project" value="TreeGrafter"/>
</dbReference>
<dbReference type="AlphaFoldDB" id="A0A9Q1ACQ2"/>
<evidence type="ECO:0000256" key="3">
    <source>
        <dbReference type="ARBA" id="ARBA00023274"/>
    </source>
</evidence>